<evidence type="ECO:0000256" key="1">
    <source>
        <dbReference type="SAM" id="MobiDB-lite"/>
    </source>
</evidence>
<dbReference type="Pfam" id="PF13424">
    <property type="entry name" value="TPR_12"/>
    <property type="match status" value="1"/>
</dbReference>
<gene>
    <name evidence="4" type="ORF">BKA67DRAFT_622504</name>
</gene>
<dbReference type="OrthoDB" id="20872at2759"/>
<dbReference type="InterPro" id="IPR027417">
    <property type="entry name" value="P-loop_NTPase"/>
</dbReference>
<dbReference type="AlphaFoldDB" id="A0A9P9A0K7"/>
<dbReference type="SUPFAM" id="SSF52540">
    <property type="entry name" value="P-loop containing nucleoside triphosphate hydrolases"/>
    <property type="match status" value="1"/>
</dbReference>
<dbReference type="InterPro" id="IPR011990">
    <property type="entry name" value="TPR-like_helical_dom_sf"/>
</dbReference>
<sequence length="1002" mass="114085">MRLLQRRPDGTLKLTAEITDDIPPYAILSHTWGADEDEVTFADITNGAGHHKVGNQKIQYCGRQAALHGLEYFWVDTCCIDKSDITELSTAINSMFQWYKSATRCYVYLSDVNNSGSGLRKSRWFTRGWTLQELVAPMSIEFFSSGWHRLGDKQSLEAEIRQITGISVEVLRGRRLSDVSVVERMSWLTKRQTKLPEDMAYCVLGIFDVYMPFNYGERENAFRRLQEEIDKKGKVGTELPLQLENYTQGVCSSNVETSPRPLAMIPFSRDADFVERGAILDQICQRHTKPDSWTALVGLGGVGKSQIAIEYAYRTQDRSPDTWVFWVHASNAARYEQSFRDIANCVEISGRKDKNADIFQLVHDWLHARKRKWILILDNVDDASFLLDTPSTGQNRQANAINDRASRPLKSYLPHCTNGFVLITSRSSDVARKLVEGSAIIAVGPMAKEDAVALIRKKLSPQEDDGSFDELATALEFMPLAIVQATSYISHRASRCSVRQYLKLFQTNDRKKESLLNREGGELQRDPEAKNSIIDTWQISFNHIRQTRPSAADLLSLMSFFDRQGIHESLLRTIPECREQSDDGSDGKSNNQNESNDDDITSRSSLAEVFEDDIVTLRDYSFIYLGEDPTSFTMHNLVQLATRKWLRENGHHERFQQQFLRNLNKELPNGEYENWLTCQLLFPHVKMAASHKPERDLDDWASVLYKAAWYSWRIGNGIEAEEMAFQAMKERKRLWGIGHEDTLDAMALVGLVLKFRGRWNAAEKLEVQVMEMSKTKLGADHPVTLRSMANLASTYQDQGRWDAAEELGVQVMETRKTKLGADHPDTLSSMANLASTYRDQGRWDAAEELGVQVMETHKTKVRADHPDTLRSMTNLASTYWNQGRWGAAEELEVQVMEMSKMKLGADHPDTLRSMNNLASTWKDLGKGNKPLRLMAECISLRQRIIGVSHPFTLTSISTLTRWESEEATALEANKILESILRGYNKFMVRTAVNKPTTRRHSV</sequence>
<evidence type="ECO:0000259" key="2">
    <source>
        <dbReference type="Pfam" id="PF00931"/>
    </source>
</evidence>
<evidence type="ECO:0000313" key="5">
    <source>
        <dbReference type="Proteomes" id="UP000758603"/>
    </source>
</evidence>
<feature type="region of interest" description="Disordered" evidence="1">
    <location>
        <begin position="578"/>
        <end position="602"/>
    </location>
</feature>
<evidence type="ECO:0000259" key="3">
    <source>
        <dbReference type="Pfam" id="PF06985"/>
    </source>
</evidence>
<dbReference type="Pfam" id="PF00931">
    <property type="entry name" value="NB-ARC"/>
    <property type="match status" value="1"/>
</dbReference>
<dbReference type="Pfam" id="PF06985">
    <property type="entry name" value="HET"/>
    <property type="match status" value="1"/>
</dbReference>
<proteinExistence type="predicted"/>
<protein>
    <recommendedName>
        <fullName evidence="6">HET-domain-containing protein</fullName>
    </recommendedName>
</protein>
<comment type="caution">
    <text evidence="4">The sequence shown here is derived from an EMBL/GenBank/DDBJ whole genome shotgun (WGS) entry which is preliminary data.</text>
</comment>
<dbReference type="RefSeq" id="XP_045960359.1">
    <property type="nucleotide sequence ID" value="XM_046105498.1"/>
</dbReference>
<dbReference type="PANTHER" id="PTHR10622:SF11">
    <property type="entry name" value="HET-DOMAIN-CONTAINING PROTEIN"/>
    <property type="match status" value="1"/>
</dbReference>
<dbReference type="EMBL" id="JAGPXC010000003">
    <property type="protein sequence ID" value="KAH6656094.1"/>
    <property type="molecule type" value="Genomic_DNA"/>
</dbReference>
<dbReference type="Gene3D" id="1.25.40.10">
    <property type="entry name" value="Tetratricopeptide repeat domain"/>
    <property type="match status" value="2"/>
</dbReference>
<feature type="domain" description="Heterokaryon incompatibility" evidence="3">
    <location>
        <begin position="25"/>
        <end position="116"/>
    </location>
</feature>
<dbReference type="PANTHER" id="PTHR10622">
    <property type="entry name" value="HET DOMAIN-CONTAINING PROTEIN"/>
    <property type="match status" value="1"/>
</dbReference>
<dbReference type="InterPro" id="IPR010730">
    <property type="entry name" value="HET"/>
</dbReference>
<dbReference type="Gene3D" id="3.40.50.300">
    <property type="entry name" value="P-loop containing nucleotide triphosphate hydrolases"/>
    <property type="match status" value="1"/>
</dbReference>
<dbReference type="Proteomes" id="UP000758603">
    <property type="component" value="Unassembled WGS sequence"/>
</dbReference>
<reference evidence="4" key="1">
    <citation type="journal article" date="2021" name="Nat. Commun.">
        <title>Genetic determinants of endophytism in the Arabidopsis root mycobiome.</title>
        <authorList>
            <person name="Mesny F."/>
            <person name="Miyauchi S."/>
            <person name="Thiergart T."/>
            <person name="Pickel B."/>
            <person name="Atanasova L."/>
            <person name="Karlsson M."/>
            <person name="Huettel B."/>
            <person name="Barry K.W."/>
            <person name="Haridas S."/>
            <person name="Chen C."/>
            <person name="Bauer D."/>
            <person name="Andreopoulos W."/>
            <person name="Pangilinan J."/>
            <person name="LaButti K."/>
            <person name="Riley R."/>
            <person name="Lipzen A."/>
            <person name="Clum A."/>
            <person name="Drula E."/>
            <person name="Henrissat B."/>
            <person name="Kohler A."/>
            <person name="Grigoriev I.V."/>
            <person name="Martin F.M."/>
            <person name="Hacquard S."/>
        </authorList>
    </citation>
    <scope>NUCLEOTIDE SEQUENCE</scope>
    <source>
        <strain evidence="4">MPI-SDFR-AT-0073</strain>
    </source>
</reference>
<dbReference type="InterPro" id="IPR002182">
    <property type="entry name" value="NB-ARC"/>
</dbReference>
<dbReference type="Pfam" id="PF13374">
    <property type="entry name" value="TPR_10"/>
    <property type="match status" value="3"/>
</dbReference>
<feature type="domain" description="NB-ARC" evidence="2">
    <location>
        <begin position="287"/>
        <end position="384"/>
    </location>
</feature>
<evidence type="ECO:0008006" key="6">
    <source>
        <dbReference type="Google" id="ProtNLM"/>
    </source>
</evidence>
<dbReference type="SUPFAM" id="SSF48452">
    <property type="entry name" value="TPR-like"/>
    <property type="match status" value="2"/>
</dbReference>
<dbReference type="GeneID" id="70134389"/>
<name>A0A9P9A0K7_9PEZI</name>
<keyword evidence="5" id="KW-1185">Reference proteome</keyword>
<accession>A0A9P9A0K7</accession>
<evidence type="ECO:0000313" key="4">
    <source>
        <dbReference type="EMBL" id="KAH6656094.1"/>
    </source>
</evidence>
<organism evidence="4 5">
    <name type="scientific">Truncatella angustata</name>
    <dbReference type="NCBI Taxonomy" id="152316"/>
    <lineage>
        <taxon>Eukaryota</taxon>
        <taxon>Fungi</taxon>
        <taxon>Dikarya</taxon>
        <taxon>Ascomycota</taxon>
        <taxon>Pezizomycotina</taxon>
        <taxon>Sordariomycetes</taxon>
        <taxon>Xylariomycetidae</taxon>
        <taxon>Amphisphaeriales</taxon>
        <taxon>Sporocadaceae</taxon>
        <taxon>Truncatella</taxon>
    </lineage>
</organism>